<dbReference type="PANTHER" id="PTHR11851">
    <property type="entry name" value="METALLOPROTEASE"/>
    <property type="match status" value="1"/>
</dbReference>
<dbReference type="InterPro" id="IPR007863">
    <property type="entry name" value="Peptidase_M16_C"/>
</dbReference>
<protein>
    <submittedName>
        <fullName evidence="4">Insulinase family protein</fullName>
    </submittedName>
</protein>
<evidence type="ECO:0000256" key="1">
    <source>
        <dbReference type="ARBA" id="ARBA00007261"/>
    </source>
</evidence>
<dbReference type="Gene3D" id="3.30.830.10">
    <property type="entry name" value="Metalloenzyme, LuxS/M16 peptidase-like"/>
    <property type="match status" value="2"/>
</dbReference>
<comment type="similarity">
    <text evidence="1">Belongs to the peptidase M16 family.</text>
</comment>
<dbReference type="SUPFAM" id="SSF63411">
    <property type="entry name" value="LuxS/MPP-like metallohydrolase"/>
    <property type="match status" value="2"/>
</dbReference>
<evidence type="ECO:0000313" key="4">
    <source>
        <dbReference type="EMBL" id="MBZ5711504.1"/>
    </source>
</evidence>
<evidence type="ECO:0000259" key="3">
    <source>
        <dbReference type="Pfam" id="PF05193"/>
    </source>
</evidence>
<feature type="domain" description="Peptidase M16 N-terminal" evidence="2">
    <location>
        <begin position="81"/>
        <end position="226"/>
    </location>
</feature>
<gene>
    <name evidence="4" type="ORF">K7C98_19870</name>
</gene>
<dbReference type="PANTHER" id="PTHR11851:SF49">
    <property type="entry name" value="MITOCHONDRIAL-PROCESSING PEPTIDASE SUBUNIT ALPHA"/>
    <property type="match status" value="1"/>
</dbReference>
<evidence type="ECO:0000259" key="2">
    <source>
        <dbReference type="Pfam" id="PF00675"/>
    </source>
</evidence>
<dbReference type="Pfam" id="PF00675">
    <property type="entry name" value="Peptidase_M16"/>
    <property type="match status" value="1"/>
</dbReference>
<accession>A0ABS7TTE9</accession>
<dbReference type="InterPro" id="IPR011249">
    <property type="entry name" value="Metalloenz_LuxS/M16"/>
</dbReference>
<keyword evidence="5" id="KW-1185">Reference proteome</keyword>
<dbReference type="Pfam" id="PF05193">
    <property type="entry name" value="Peptidase_M16_C"/>
    <property type="match status" value="1"/>
</dbReference>
<name>A0ABS7TTE9_9BACT</name>
<reference evidence="4" key="1">
    <citation type="submission" date="2021-08" db="EMBL/GenBank/DDBJ databases">
        <authorList>
            <person name="Stevens D.C."/>
        </authorList>
    </citation>
    <scope>NUCLEOTIDE SEQUENCE</scope>
    <source>
        <strain evidence="4">DSM 53165</strain>
    </source>
</reference>
<feature type="domain" description="Peptidase M16 C-terminal" evidence="3">
    <location>
        <begin position="239"/>
        <end position="412"/>
    </location>
</feature>
<dbReference type="InterPro" id="IPR050361">
    <property type="entry name" value="MPP/UQCRC_Complex"/>
</dbReference>
<dbReference type="InterPro" id="IPR011765">
    <property type="entry name" value="Pept_M16_N"/>
</dbReference>
<sequence>MSPTLKSHGRSRRALAGRAGRTLALFTLCGGLSIAPIAADAAPAADPAPAKAATAAKKPAKGGLGFDLPVQEFTLANGLRVYVVEDHSTPAFNMTLLYDVGSRDEVQGRTGFAHLFEHMMFEGSKNVPPMGHLTFVQRVGGNNNAGTNYDMTVYYNNLPSQYLELGLWLESDRLRSLEITDANFENQRSAVKEEKAMRMDNVPYAAAVQKWLSAAWAGTGYGHEVIGSLEDLNAAKTPDVQAFFDKYYAPNNAVLVFVGDVELADLQAKVEKYFGDIKKGPDRAPTAVGQVDRSKPMESVVEDPLAQQALFLLGWHTVGANHPDRHALDLLSNILLVGESARIPKILQDEKKLVAFSGGTHFALRDVGLVFINAMPLKDVKFDAIKQVVRDEVAKVQKSGITAKELQKAINAQVMNTVETLATNQGRANEIAQGALFHNDPKHVLTDLEKYQQVKPADIKRVANEYLGPNWLTLEINPGGGGAPMGMGAG</sequence>
<dbReference type="EMBL" id="JAIRAU010000027">
    <property type="protein sequence ID" value="MBZ5711504.1"/>
    <property type="molecule type" value="Genomic_DNA"/>
</dbReference>
<comment type="caution">
    <text evidence="4">The sequence shown here is derived from an EMBL/GenBank/DDBJ whole genome shotgun (WGS) entry which is preliminary data.</text>
</comment>
<dbReference type="Proteomes" id="UP001139031">
    <property type="component" value="Unassembled WGS sequence"/>
</dbReference>
<evidence type="ECO:0000313" key="5">
    <source>
        <dbReference type="Proteomes" id="UP001139031"/>
    </source>
</evidence>
<dbReference type="RefSeq" id="WP_224193267.1">
    <property type="nucleotide sequence ID" value="NZ_JAIRAU010000027.1"/>
</dbReference>
<organism evidence="4 5">
    <name type="scientific">Nannocystis pusilla</name>
    <dbReference type="NCBI Taxonomy" id="889268"/>
    <lineage>
        <taxon>Bacteria</taxon>
        <taxon>Pseudomonadati</taxon>
        <taxon>Myxococcota</taxon>
        <taxon>Polyangia</taxon>
        <taxon>Nannocystales</taxon>
        <taxon>Nannocystaceae</taxon>
        <taxon>Nannocystis</taxon>
    </lineage>
</organism>
<proteinExistence type="inferred from homology"/>